<proteinExistence type="predicted"/>
<organism evidence="7 8">
    <name type="scientific">Mya arenaria</name>
    <name type="common">Soft-shell clam</name>
    <dbReference type="NCBI Taxonomy" id="6604"/>
    <lineage>
        <taxon>Eukaryota</taxon>
        <taxon>Metazoa</taxon>
        <taxon>Spiralia</taxon>
        <taxon>Lophotrochozoa</taxon>
        <taxon>Mollusca</taxon>
        <taxon>Bivalvia</taxon>
        <taxon>Autobranchia</taxon>
        <taxon>Heteroconchia</taxon>
        <taxon>Euheterodonta</taxon>
        <taxon>Imparidentia</taxon>
        <taxon>Neoheterodontei</taxon>
        <taxon>Myida</taxon>
        <taxon>Myoidea</taxon>
        <taxon>Myidae</taxon>
        <taxon>Mya</taxon>
    </lineage>
</organism>
<dbReference type="SUPFAM" id="SSF48508">
    <property type="entry name" value="Nuclear receptor ligand-binding domain"/>
    <property type="match status" value="1"/>
</dbReference>
<feature type="region of interest" description="Disordered" evidence="5">
    <location>
        <begin position="29"/>
        <end position="81"/>
    </location>
</feature>
<accession>A0ABY7FU69</accession>
<reference evidence="7" key="1">
    <citation type="submission" date="2022-11" db="EMBL/GenBank/DDBJ databases">
        <title>Centuries of genome instability and evolution in soft-shell clam transmissible cancer (bioRxiv).</title>
        <authorList>
            <person name="Hart S.F.M."/>
            <person name="Yonemitsu M.A."/>
            <person name="Giersch R.M."/>
            <person name="Beal B.F."/>
            <person name="Arriagada G."/>
            <person name="Davis B.W."/>
            <person name="Ostrander E.A."/>
            <person name="Goff S.P."/>
            <person name="Metzger M.J."/>
        </authorList>
    </citation>
    <scope>NUCLEOTIDE SEQUENCE</scope>
    <source>
        <strain evidence="7">MELC-2E11</strain>
        <tissue evidence="7">Siphon/mantle</tissue>
    </source>
</reference>
<evidence type="ECO:0000259" key="6">
    <source>
        <dbReference type="PROSITE" id="PS51843"/>
    </source>
</evidence>
<evidence type="ECO:0000256" key="5">
    <source>
        <dbReference type="SAM" id="MobiDB-lite"/>
    </source>
</evidence>
<dbReference type="InterPro" id="IPR000536">
    <property type="entry name" value="Nucl_hrmn_rcpt_lig-bd"/>
</dbReference>
<keyword evidence="2" id="KW-0805">Transcription regulation</keyword>
<evidence type="ECO:0000256" key="4">
    <source>
        <dbReference type="ARBA" id="ARBA00023170"/>
    </source>
</evidence>
<sequence length="483" mass="55139">MAELQKLLQQNGQFKSELMQAFLQAAQHSFREHQRNNNTNDNQKNKKNAAFKSGSESSQSSALTPGSVSSPLEQSDVLNENNRKSIDSKVGIIESGLDNFKLCSGTTTPTFTTEDIKTENVTSPTSLYSMSEIKTERPLDNSQYAPMTENSNMMPSFPPSGCASPMFQMPELSPETMMMMPDMMEMMKDMDPQMMMMEGGMPPMPDPSMMVFPEPDPNANEINVERILEEVKQVPSALRQQLIETVIDQVSKAHMETVTPTREKVAEAEESFRRKMIEGLIPDFARLSINPRQIWQKFVSNMVFEVTQVVRFCKKLPGFSEIHQEDQIVLIKKGSFEILLNRMCLLVDHEKLEMFDPGMEMKCPKEMVQQMPMGMFIMEFFNVAAQMNPLKLTDEEIGLFSACLIMCPEKLHTLFLQSLFFEIRKNHNDFENKFARLLGILPVFKQINQKHSAVLNAMKMQKDPVINEYPPLSKEIYDIDDKA</sequence>
<feature type="compositionally biased region" description="Polar residues" evidence="5">
    <location>
        <begin position="54"/>
        <end position="80"/>
    </location>
</feature>
<gene>
    <name evidence="7" type="ORF">MAR_011391</name>
</gene>
<protein>
    <submittedName>
        <fullName evidence="7">RORB-like protein</fullName>
    </submittedName>
</protein>
<dbReference type="Gene3D" id="1.10.565.10">
    <property type="entry name" value="Retinoid X Receptor"/>
    <property type="match status" value="1"/>
</dbReference>
<comment type="subcellular location">
    <subcellularLocation>
        <location evidence="1">Nucleus</location>
    </subcellularLocation>
</comment>
<dbReference type="InterPro" id="IPR001723">
    <property type="entry name" value="Nuclear_hrmn_rcpt"/>
</dbReference>
<dbReference type="InterPro" id="IPR035500">
    <property type="entry name" value="NHR-like_dom_sf"/>
</dbReference>
<evidence type="ECO:0000256" key="3">
    <source>
        <dbReference type="ARBA" id="ARBA00023163"/>
    </source>
</evidence>
<keyword evidence="3" id="KW-0804">Transcription</keyword>
<dbReference type="Proteomes" id="UP001164746">
    <property type="component" value="Chromosome 14"/>
</dbReference>
<evidence type="ECO:0000313" key="8">
    <source>
        <dbReference type="Proteomes" id="UP001164746"/>
    </source>
</evidence>
<dbReference type="EMBL" id="CP111025">
    <property type="protein sequence ID" value="WAR25687.1"/>
    <property type="molecule type" value="Genomic_DNA"/>
</dbReference>
<dbReference type="PANTHER" id="PTHR45805:SF2">
    <property type="entry name" value="NUCLEAR HORMONE RECEPTOR HR3-RELATED"/>
    <property type="match status" value="1"/>
</dbReference>
<dbReference type="PROSITE" id="PS51843">
    <property type="entry name" value="NR_LBD"/>
    <property type="match status" value="1"/>
</dbReference>
<evidence type="ECO:0000256" key="2">
    <source>
        <dbReference type="ARBA" id="ARBA00023015"/>
    </source>
</evidence>
<keyword evidence="4" id="KW-0675">Receptor</keyword>
<dbReference type="PRINTS" id="PR00398">
    <property type="entry name" value="STRDHORMONER"/>
</dbReference>
<dbReference type="PANTHER" id="PTHR45805">
    <property type="entry name" value="NUCLEAR HORMONE RECEPTOR HR3-RELATED"/>
    <property type="match status" value="1"/>
</dbReference>
<evidence type="ECO:0000313" key="7">
    <source>
        <dbReference type="EMBL" id="WAR25687.1"/>
    </source>
</evidence>
<name>A0ABY7FU69_MYAAR</name>
<dbReference type="Pfam" id="PF00104">
    <property type="entry name" value="Hormone_recep"/>
    <property type="match status" value="1"/>
</dbReference>
<keyword evidence="8" id="KW-1185">Reference proteome</keyword>
<dbReference type="SMART" id="SM00430">
    <property type="entry name" value="HOLI"/>
    <property type="match status" value="1"/>
</dbReference>
<feature type="domain" description="NR LBD" evidence="6">
    <location>
        <begin position="242"/>
        <end position="477"/>
    </location>
</feature>
<evidence type="ECO:0000256" key="1">
    <source>
        <dbReference type="ARBA" id="ARBA00004123"/>
    </source>
</evidence>